<evidence type="ECO:0000259" key="5">
    <source>
        <dbReference type="PROSITE" id="PS50893"/>
    </source>
</evidence>
<evidence type="ECO:0000256" key="1">
    <source>
        <dbReference type="ARBA" id="ARBA00005417"/>
    </source>
</evidence>
<dbReference type="InterPro" id="IPR003593">
    <property type="entry name" value="AAA+_ATPase"/>
</dbReference>
<dbReference type="RefSeq" id="WP_034237875.1">
    <property type="nucleotide sequence ID" value="NZ_AQRA01000001.1"/>
</dbReference>
<protein>
    <submittedName>
        <fullName evidence="6">Bacitracin ABC transporter ATP-binding protein</fullName>
    </submittedName>
</protein>
<dbReference type="EMBL" id="AQRA01000001">
    <property type="protein sequence ID" value="EZH75411.1"/>
    <property type="molecule type" value="Genomic_DNA"/>
</dbReference>
<dbReference type="PROSITE" id="PS00211">
    <property type="entry name" value="ABC_TRANSPORTER_1"/>
    <property type="match status" value="1"/>
</dbReference>
<reference evidence="6 7" key="1">
    <citation type="submission" date="2014-04" db="EMBL/GenBank/DDBJ databases">
        <title>Aquimarina sp. 22II-S11-z7 Genome Sequencing.</title>
        <authorList>
            <person name="Lai Q."/>
        </authorList>
    </citation>
    <scope>NUCLEOTIDE SEQUENCE [LARGE SCALE GENOMIC DNA]</scope>
    <source>
        <strain evidence="6 7">22II-S11-z7</strain>
    </source>
</reference>
<gene>
    <name evidence="6" type="ORF">ATO12_01135</name>
</gene>
<dbReference type="PROSITE" id="PS50893">
    <property type="entry name" value="ABC_TRANSPORTER_2"/>
    <property type="match status" value="1"/>
</dbReference>
<dbReference type="STRING" id="1317122.ATO12_01135"/>
<accession>A0A023BZC5</accession>
<feature type="domain" description="ABC transporter" evidence="5">
    <location>
        <begin position="6"/>
        <end position="234"/>
    </location>
</feature>
<sequence length="305" mass="34471">MSQLIVKTEKLNFSYSKSKKDIDSLDLEVPKGSIYGFLGPNGSGKTTTIRLLLGLLNKNSGNVKVFEKPFADHRIDTLSKIGALIENPSLYNHLSAKQNLRIASTYRANINKDRIDEVLETVNLLHVKNKKVKTFSLGMKQRLGLAIALLSKPELLILDEPTNGLDPKGIIEMRELIKKLNKEGITIFISSHLLSEIEKTCTHVGIIREGKMLFQDTVKALTASQSDRLQIELETDDKYRTYDQLIKMGFETKKIAHEEHLLMVSVKEKSQIPVLVDSLRKNNIGIYQVTIKNNLEELFLNLTEN</sequence>
<keyword evidence="7" id="KW-1185">Reference proteome</keyword>
<keyword evidence="2" id="KW-0813">Transport</keyword>
<proteinExistence type="inferred from homology"/>
<dbReference type="InterPro" id="IPR027417">
    <property type="entry name" value="P-loop_NTPase"/>
</dbReference>
<evidence type="ECO:0000256" key="4">
    <source>
        <dbReference type="ARBA" id="ARBA00022840"/>
    </source>
</evidence>
<dbReference type="eggNOG" id="COG1131">
    <property type="taxonomic scope" value="Bacteria"/>
</dbReference>
<dbReference type="SMART" id="SM00382">
    <property type="entry name" value="AAA"/>
    <property type="match status" value="1"/>
</dbReference>
<dbReference type="Gene3D" id="3.40.50.300">
    <property type="entry name" value="P-loop containing nucleotide triphosphate hydrolases"/>
    <property type="match status" value="1"/>
</dbReference>
<dbReference type="OrthoDB" id="9801987at2"/>
<dbReference type="GO" id="GO:0005524">
    <property type="term" value="F:ATP binding"/>
    <property type="evidence" value="ECO:0007669"/>
    <property type="project" value="UniProtKB-KW"/>
</dbReference>
<dbReference type="InterPro" id="IPR017871">
    <property type="entry name" value="ABC_transporter-like_CS"/>
</dbReference>
<dbReference type="AlphaFoldDB" id="A0A023BZC5"/>
<keyword evidence="4 6" id="KW-0067">ATP-binding</keyword>
<evidence type="ECO:0000313" key="7">
    <source>
        <dbReference type="Proteomes" id="UP000023541"/>
    </source>
</evidence>
<dbReference type="GO" id="GO:0016887">
    <property type="term" value="F:ATP hydrolysis activity"/>
    <property type="evidence" value="ECO:0007669"/>
    <property type="project" value="InterPro"/>
</dbReference>
<dbReference type="SUPFAM" id="SSF52540">
    <property type="entry name" value="P-loop containing nucleoside triphosphate hydrolases"/>
    <property type="match status" value="1"/>
</dbReference>
<evidence type="ECO:0000313" key="6">
    <source>
        <dbReference type="EMBL" id="EZH75411.1"/>
    </source>
</evidence>
<dbReference type="Pfam" id="PF00005">
    <property type="entry name" value="ABC_tran"/>
    <property type="match status" value="1"/>
</dbReference>
<keyword evidence="3" id="KW-0547">Nucleotide-binding</keyword>
<dbReference type="PANTHER" id="PTHR43335:SF4">
    <property type="entry name" value="ABC TRANSPORTER, ATP-BINDING PROTEIN"/>
    <property type="match status" value="1"/>
</dbReference>
<evidence type="ECO:0000256" key="2">
    <source>
        <dbReference type="ARBA" id="ARBA00022448"/>
    </source>
</evidence>
<evidence type="ECO:0000256" key="3">
    <source>
        <dbReference type="ARBA" id="ARBA00022741"/>
    </source>
</evidence>
<name>A0A023BZC5_9FLAO</name>
<organism evidence="6 7">
    <name type="scientific">Aquimarina atlantica</name>
    <dbReference type="NCBI Taxonomy" id="1317122"/>
    <lineage>
        <taxon>Bacteria</taxon>
        <taxon>Pseudomonadati</taxon>
        <taxon>Bacteroidota</taxon>
        <taxon>Flavobacteriia</taxon>
        <taxon>Flavobacteriales</taxon>
        <taxon>Flavobacteriaceae</taxon>
        <taxon>Aquimarina</taxon>
    </lineage>
</organism>
<dbReference type="Proteomes" id="UP000023541">
    <property type="component" value="Unassembled WGS sequence"/>
</dbReference>
<comment type="caution">
    <text evidence="6">The sequence shown here is derived from an EMBL/GenBank/DDBJ whole genome shotgun (WGS) entry which is preliminary data.</text>
</comment>
<comment type="similarity">
    <text evidence="1">Belongs to the ABC transporter superfamily.</text>
</comment>
<dbReference type="InterPro" id="IPR003439">
    <property type="entry name" value="ABC_transporter-like_ATP-bd"/>
</dbReference>
<dbReference type="PANTHER" id="PTHR43335">
    <property type="entry name" value="ABC TRANSPORTER, ATP-BINDING PROTEIN"/>
    <property type="match status" value="1"/>
</dbReference>